<evidence type="ECO:0000259" key="1">
    <source>
        <dbReference type="PROSITE" id="PS50017"/>
    </source>
</evidence>
<keyword evidence="3" id="KW-1185">Reference proteome</keyword>
<reference evidence="2" key="1">
    <citation type="submission" date="2019-08" db="EMBL/GenBank/DDBJ databases">
        <title>Complete genome sequence of a mangrove-derived Streptomyces xiamenensis.</title>
        <authorList>
            <person name="Xu J."/>
        </authorList>
    </citation>
    <scope>NUCLEOTIDE SEQUENCE</scope>
    <source>
        <strain evidence="2">318</strain>
    </source>
</reference>
<dbReference type="STRING" id="408015.SXIM_31110"/>
<dbReference type="Pfam" id="PF19054">
    <property type="entry name" value="DUF5753"/>
    <property type="match status" value="1"/>
</dbReference>
<dbReference type="AlphaFoldDB" id="A0A0F7FVD6"/>
<sequence>MDGRTLAERLGWPPSKVSKIQLGRQSPTEGDIREWTAACGEPQAAEELLILLRNLDRRYADWRRQLRQGHAAVQRAWADAEATAQTIRSFESSCVPGLLQTADYAASVLRQHGRLHGSPPDTDSAVAARLARQQVLYEPGRKRRFLLLSESALFHSTASAPVMRAQIDRLVSATTLPTLSLGVIPQRKQQLLLPAHGFCILDDRLVTVEIYSAELRLGLPEEVALYQRVFEMLSADALYGADARRLLTTAAESWV</sequence>
<dbReference type="KEGG" id="sxi:SXIM_31110"/>
<protein>
    <submittedName>
        <fullName evidence="2">Transcriptional regulator, XRE family</fullName>
    </submittedName>
</protein>
<dbReference type="InterPro" id="IPR043917">
    <property type="entry name" value="DUF5753"/>
</dbReference>
<accession>A0A0F7FVD6</accession>
<dbReference type="HOGENOM" id="CLU_055817_2_0_11"/>
<dbReference type="EMBL" id="CP009922">
    <property type="protein sequence ID" value="AKG44495.1"/>
    <property type="molecule type" value="Genomic_DNA"/>
</dbReference>
<organism evidence="2 3">
    <name type="scientific">Streptomyces xiamenensis</name>
    <dbReference type="NCBI Taxonomy" id="408015"/>
    <lineage>
        <taxon>Bacteria</taxon>
        <taxon>Bacillati</taxon>
        <taxon>Actinomycetota</taxon>
        <taxon>Actinomycetes</taxon>
        <taxon>Kitasatosporales</taxon>
        <taxon>Streptomycetaceae</taxon>
        <taxon>Streptomyces</taxon>
    </lineage>
</organism>
<name>A0A0F7FVD6_9ACTN</name>
<dbReference type="InterPro" id="IPR000488">
    <property type="entry name" value="Death_dom"/>
</dbReference>
<proteinExistence type="predicted"/>
<dbReference type="GO" id="GO:0007165">
    <property type="term" value="P:signal transduction"/>
    <property type="evidence" value="ECO:0007669"/>
    <property type="project" value="InterPro"/>
</dbReference>
<dbReference type="PATRIC" id="fig|408015.6.peg.3152"/>
<evidence type="ECO:0000313" key="2">
    <source>
        <dbReference type="EMBL" id="AKG44495.1"/>
    </source>
</evidence>
<dbReference type="Proteomes" id="UP000034034">
    <property type="component" value="Chromosome"/>
</dbReference>
<dbReference type="PROSITE" id="PS50017">
    <property type="entry name" value="DEATH_DOMAIN"/>
    <property type="match status" value="1"/>
</dbReference>
<evidence type="ECO:0000313" key="3">
    <source>
        <dbReference type="Proteomes" id="UP000034034"/>
    </source>
</evidence>
<feature type="domain" description="Death" evidence="1">
    <location>
        <begin position="1"/>
        <end position="57"/>
    </location>
</feature>
<gene>
    <name evidence="2" type="ORF">SXIM_31110</name>
</gene>